<sequence>MKENLKKIVLYEKSYEVSKIILVLLTSVLFLKCAKVDHVFVKSFFITVLSFVPIIGAGVYFVPAIFLNLLESNTLNLAIYVWLLLVVICIDRILYSVFYDLPFDYSPISYVIMGMILYLIFGKYTLLVFALSVCAVTVYNNYNKYKKTKVFYKKATFNFIDLKQIIQEK</sequence>
<organism evidence="1 2">
    <name type="scientific">Finegoldia magna</name>
    <name type="common">Peptostreptococcus magnus</name>
    <dbReference type="NCBI Taxonomy" id="1260"/>
    <lineage>
        <taxon>Bacteria</taxon>
        <taxon>Bacillati</taxon>
        <taxon>Bacillota</taxon>
        <taxon>Tissierellia</taxon>
        <taxon>Tissierellales</taxon>
        <taxon>Peptoniphilaceae</taxon>
        <taxon>Finegoldia</taxon>
    </lineage>
</organism>
<dbReference type="AlphaFoldDB" id="A0A133N2G8"/>
<dbReference type="Proteomes" id="UP000502899">
    <property type="component" value="Chromosome"/>
</dbReference>
<evidence type="ECO:0000313" key="1">
    <source>
        <dbReference type="EMBL" id="QKH79413.1"/>
    </source>
</evidence>
<accession>A0A133N2G8</accession>
<evidence type="ECO:0000313" key="2">
    <source>
        <dbReference type="Proteomes" id="UP000502899"/>
    </source>
</evidence>
<reference evidence="1 2" key="1">
    <citation type="submission" date="2020-05" db="EMBL/GenBank/DDBJ databases">
        <title>FDA dAtabase for Regulatory Grade micrObial Sequences (FDA-ARGOS): Supporting development and validation of Infectious Disease Dx tests.</title>
        <authorList>
            <person name="Pederson C."/>
            <person name="Tallon L."/>
            <person name="Sadzewicz L."/>
            <person name="Zhao X."/>
            <person name="Vavikolanu K."/>
            <person name="Mehta A."/>
            <person name="Aluvathingal J."/>
            <person name="Nadendla S."/>
            <person name="Myers T."/>
            <person name="Yan Y."/>
            <person name="Sichtig H."/>
        </authorList>
    </citation>
    <scope>NUCLEOTIDE SEQUENCE [LARGE SCALE GENOMIC DNA]</scope>
    <source>
        <strain evidence="1 2">FDAARGOS_764</strain>
    </source>
</reference>
<dbReference type="EMBL" id="CP054000">
    <property type="protein sequence ID" value="QKH79413.1"/>
    <property type="molecule type" value="Genomic_DNA"/>
</dbReference>
<gene>
    <name evidence="1" type="ORF">FOC70_03195</name>
</gene>
<proteinExistence type="predicted"/>
<dbReference type="RefSeq" id="WP_002841210.1">
    <property type="nucleotide sequence ID" value="NZ_CAMYDD010000014.1"/>
</dbReference>
<name>A0A133N2G8_FINMA</name>
<protein>
    <submittedName>
        <fullName evidence="1">Uncharacterized protein</fullName>
    </submittedName>
</protein>